<sequence length="216" mass="24931">MKRCTWNDHQDWIFTRKDRFAALLVYVDDIILAGNSIKEIDHIKALLHNAFRIKNLGEVKYFLGFEVARSKKGIHLCQRKYVLDILEETRMLGSKPCTTPFLSDTSSLYKTENYFTNPNFYRRLIGKLLYLTNARPDLCSSVNLLSQFVHAPTDYHYRALQHMLRFIKSNPSQGLFFAADSHIQIKAFSDSDWATCPNTRRSTTGFCVFLGSSLVS</sequence>
<name>A0A1S3TNU2_VIGRR</name>
<reference evidence="2" key="1">
    <citation type="journal article" date="2014" name="Nat. Commun.">
        <title>Genome sequence of mungbean and insights into evolution within Vigna species.</title>
        <authorList>
            <person name="Kang Y.J."/>
            <person name="Kim S.K."/>
            <person name="Kim M.Y."/>
            <person name="Lestari P."/>
            <person name="Kim K.H."/>
            <person name="Ha B.K."/>
            <person name="Jun T.H."/>
            <person name="Hwang W.J."/>
            <person name="Lee T."/>
            <person name="Lee J."/>
            <person name="Shim S."/>
            <person name="Yoon M.Y."/>
            <person name="Jang Y.E."/>
            <person name="Han K.S."/>
            <person name="Taeprayoon P."/>
            <person name="Yoon N."/>
            <person name="Somta P."/>
            <person name="Tanya P."/>
            <person name="Kim K.S."/>
            <person name="Gwag J.G."/>
            <person name="Moon J.K."/>
            <person name="Lee Y.H."/>
            <person name="Park B.S."/>
            <person name="Bombarely A."/>
            <person name="Doyle J.J."/>
            <person name="Jackson S.A."/>
            <person name="Schafleitner R."/>
            <person name="Srinives P."/>
            <person name="Varshney R.K."/>
            <person name="Lee S.H."/>
        </authorList>
    </citation>
    <scope>NUCLEOTIDE SEQUENCE [LARGE SCALE GENOMIC DNA]</scope>
    <source>
        <strain evidence="2">cv. VC1973A</strain>
    </source>
</reference>
<dbReference type="RefSeq" id="XP_014495475.1">
    <property type="nucleotide sequence ID" value="XM_014639989.1"/>
</dbReference>
<dbReference type="GeneID" id="106757341"/>
<dbReference type="SUPFAM" id="SSF56672">
    <property type="entry name" value="DNA/RNA polymerases"/>
    <property type="match status" value="1"/>
</dbReference>
<accession>A0A1S3TNU2</accession>
<dbReference type="PANTHER" id="PTHR11439:SF470">
    <property type="entry name" value="CYSTEINE-RICH RLK (RECEPTOR-LIKE PROTEIN KINASE) 8"/>
    <property type="match status" value="1"/>
</dbReference>
<protein>
    <submittedName>
        <fullName evidence="3">Uncharacterized protein LOC106757341</fullName>
    </submittedName>
</protein>
<feature type="domain" description="Reverse transcriptase Ty1/copia-type" evidence="1">
    <location>
        <begin position="13"/>
        <end position="102"/>
    </location>
</feature>
<dbReference type="OrthoDB" id="414945at2759"/>
<evidence type="ECO:0000313" key="2">
    <source>
        <dbReference type="Proteomes" id="UP000087766"/>
    </source>
</evidence>
<dbReference type="Proteomes" id="UP000087766">
    <property type="component" value="Chromosome 1"/>
</dbReference>
<dbReference type="InterPro" id="IPR013103">
    <property type="entry name" value="RVT_2"/>
</dbReference>
<dbReference type="STRING" id="3916.A0A1S3TNU2"/>
<dbReference type="InterPro" id="IPR043502">
    <property type="entry name" value="DNA/RNA_pol_sf"/>
</dbReference>
<organism evidence="2 3">
    <name type="scientific">Vigna radiata var. radiata</name>
    <name type="common">Mung bean</name>
    <name type="synonym">Phaseolus aureus</name>
    <dbReference type="NCBI Taxonomy" id="3916"/>
    <lineage>
        <taxon>Eukaryota</taxon>
        <taxon>Viridiplantae</taxon>
        <taxon>Streptophyta</taxon>
        <taxon>Embryophyta</taxon>
        <taxon>Tracheophyta</taxon>
        <taxon>Spermatophyta</taxon>
        <taxon>Magnoliopsida</taxon>
        <taxon>eudicotyledons</taxon>
        <taxon>Gunneridae</taxon>
        <taxon>Pentapetalae</taxon>
        <taxon>rosids</taxon>
        <taxon>fabids</taxon>
        <taxon>Fabales</taxon>
        <taxon>Fabaceae</taxon>
        <taxon>Papilionoideae</taxon>
        <taxon>50 kb inversion clade</taxon>
        <taxon>NPAAA clade</taxon>
        <taxon>indigoferoid/millettioid clade</taxon>
        <taxon>Phaseoleae</taxon>
        <taxon>Vigna</taxon>
    </lineage>
</organism>
<keyword evidence="2" id="KW-1185">Reference proteome</keyword>
<gene>
    <name evidence="3" type="primary">LOC106757341</name>
</gene>
<dbReference type="KEGG" id="vra:106757341"/>
<dbReference type="PANTHER" id="PTHR11439">
    <property type="entry name" value="GAG-POL-RELATED RETROTRANSPOSON"/>
    <property type="match status" value="1"/>
</dbReference>
<dbReference type="AlphaFoldDB" id="A0A1S3TNU2"/>
<evidence type="ECO:0000259" key="1">
    <source>
        <dbReference type="Pfam" id="PF07727"/>
    </source>
</evidence>
<reference evidence="3" key="2">
    <citation type="submission" date="2025-08" db="UniProtKB">
        <authorList>
            <consortium name="RefSeq"/>
        </authorList>
    </citation>
    <scope>IDENTIFICATION</scope>
    <source>
        <tissue evidence="3">Leaf</tissue>
    </source>
</reference>
<evidence type="ECO:0000313" key="3">
    <source>
        <dbReference type="RefSeq" id="XP_014495475.1"/>
    </source>
</evidence>
<dbReference type="Pfam" id="PF07727">
    <property type="entry name" value="RVT_2"/>
    <property type="match status" value="1"/>
</dbReference>
<proteinExistence type="predicted"/>